<dbReference type="Proteomes" id="UP000321685">
    <property type="component" value="Unassembled WGS sequence"/>
</dbReference>
<dbReference type="EMBL" id="BJVJ01000118">
    <property type="protein sequence ID" value="GEL26872.1"/>
    <property type="molecule type" value="Genomic_DNA"/>
</dbReference>
<proteinExistence type="predicted"/>
<reference evidence="1 2" key="1">
    <citation type="submission" date="2019-07" db="EMBL/GenBank/DDBJ databases">
        <title>Whole genome shotgun sequence of Pseudonocardia sulfidoxydans NBRC 16205.</title>
        <authorList>
            <person name="Hosoyama A."/>
            <person name="Uohara A."/>
            <person name="Ohji S."/>
            <person name="Ichikawa N."/>
        </authorList>
    </citation>
    <scope>NUCLEOTIDE SEQUENCE [LARGE SCALE GENOMIC DNA]</scope>
    <source>
        <strain evidence="1 2">NBRC 16205</strain>
    </source>
</reference>
<name>A0A511DPW2_9PSEU</name>
<evidence type="ECO:0000313" key="2">
    <source>
        <dbReference type="Proteomes" id="UP000321685"/>
    </source>
</evidence>
<organism evidence="1 2">
    <name type="scientific">Pseudonocardia sulfidoxydans NBRC 16205</name>
    <dbReference type="NCBI Taxonomy" id="1223511"/>
    <lineage>
        <taxon>Bacteria</taxon>
        <taxon>Bacillati</taxon>
        <taxon>Actinomycetota</taxon>
        <taxon>Actinomycetes</taxon>
        <taxon>Pseudonocardiales</taxon>
        <taxon>Pseudonocardiaceae</taxon>
        <taxon>Pseudonocardia</taxon>
    </lineage>
</organism>
<sequence length="68" mass="7523">MTSGDESRSTPGSASRANRKIRLKCPCGESLVEPNSDALVASAFDHLREVHPDLADRYSREDILLFAY</sequence>
<gene>
    <name evidence="1" type="ORF">PSU4_58260</name>
</gene>
<comment type="caution">
    <text evidence="1">The sequence shown here is derived from an EMBL/GenBank/DDBJ whole genome shotgun (WGS) entry which is preliminary data.</text>
</comment>
<protein>
    <recommendedName>
        <fullName evidence="3">DUF1059 domain-containing protein</fullName>
    </recommendedName>
</protein>
<accession>A0A511DPW2</accession>
<evidence type="ECO:0008006" key="3">
    <source>
        <dbReference type="Google" id="ProtNLM"/>
    </source>
</evidence>
<evidence type="ECO:0000313" key="1">
    <source>
        <dbReference type="EMBL" id="GEL26872.1"/>
    </source>
</evidence>
<dbReference type="AlphaFoldDB" id="A0A511DPW2"/>
<keyword evidence="2" id="KW-1185">Reference proteome</keyword>